<proteinExistence type="predicted"/>
<accession>R7Z7A7</accession>
<reference evidence="2" key="1">
    <citation type="submission" date="2012-06" db="EMBL/GenBank/DDBJ databases">
        <title>The genome sequence of Coniosporium apollinis CBS 100218.</title>
        <authorList>
            <consortium name="The Broad Institute Genome Sequencing Platform"/>
            <person name="Cuomo C."/>
            <person name="Gorbushina A."/>
            <person name="Noack S."/>
            <person name="Walker B."/>
            <person name="Young S.K."/>
            <person name="Zeng Q."/>
            <person name="Gargeya S."/>
            <person name="Fitzgerald M."/>
            <person name="Haas B."/>
            <person name="Abouelleil A."/>
            <person name="Alvarado L."/>
            <person name="Arachchi H.M."/>
            <person name="Berlin A.M."/>
            <person name="Chapman S.B."/>
            <person name="Goldberg J."/>
            <person name="Griggs A."/>
            <person name="Gujja S."/>
            <person name="Hansen M."/>
            <person name="Howarth C."/>
            <person name="Imamovic A."/>
            <person name="Larimer J."/>
            <person name="McCowan C."/>
            <person name="Montmayeur A."/>
            <person name="Murphy C."/>
            <person name="Neiman D."/>
            <person name="Pearson M."/>
            <person name="Priest M."/>
            <person name="Roberts A."/>
            <person name="Saif S."/>
            <person name="Shea T."/>
            <person name="Sisk P."/>
            <person name="Sykes S."/>
            <person name="Wortman J."/>
            <person name="Nusbaum C."/>
            <person name="Birren B."/>
        </authorList>
    </citation>
    <scope>NUCLEOTIDE SEQUENCE [LARGE SCALE GENOMIC DNA]</scope>
    <source>
        <strain evidence="2">CBS 100218</strain>
    </source>
</reference>
<dbReference type="AlphaFoldDB" id="R7Z7A7"/>
<evidence type="ECO:0000313" key="1">
    <source>
        <dbReference type="EMBL" id="EON69993.1"/>
    </source>
</evidence>
<protein>
    <submittedName>
        <fullName evidence="1">Uncharacterized protein</fullName>
    </submittedName>
</protein>
<dbReference type="GeneID" id="19906570"/>
<keyword evidence="2" id="KW-1185">Reference proteome</keyword>
<dbReference type="eggNOG" id="ENOG502RK55">
    <property type="taxonomic scope" value="Eukaryota"/>
</dbReference>
<dbReference type="Proteomes" id="UP000016924">
    <property type="component" value="Unassembled WGS sequence"/>
</dbReference>
<dbReference type="RefSeq" id="XP_007785310.1">
    <property type="nucleotide sequence ID" value="XM_007787120.1"/>
</dbReference>
<organism evidence="1 2">
    <name type="scientific">Coniosporium apollinis (strain CBS 100218)</name>
    <name type="common">Rock-inhabiting black yeast</name>
    <dbReference type="NCBI Taxonomy" id="1168221"/>
    <lineage>
        <taxon>Eukaryota</taxon>
        <taxon>Fungi</taxon>
        <taxon>Dikarya</taxon>
        <taxon>Ascomycota</taxon>
        <taxon>Pezizomycotina</taxon>
        <taxon>Dothideomycetes</taxon>
        <taxon>Dothideomycetes incertae sedis</taxon>
        <taxon>Coniosporium</taxon>
    </lineage>
</organism>
<name>R7Z7A7_CONA1</name>
<dbReference type="EMBL" id="JH767652">
    <property type="protein sequence ID" value="EON69993.1"/>
    <property type="molecule type" value="Genomic_DNA"/>
</dbReference>
<sequence length="610" mass="67371">MTNGVTEDNLPTKLVRQSIQKAFEYHDLPELITERNWSSDESRLDIALVHLFVRATDIDALGPIAERFRQLYDLVKSFAASLATKTDHPHAEDRETKLDDATREFFLKSLVLSSLKPPERPTGGSNVSVRDLIVPAIPTVEAATQLVATLSEALGVLSSGGVYGYFDWKEDTPGWKYTLANPPLIKPEWRTELLSEDGAKAVDGVFGANTWIPLPNLHQGLLNALRRATNQLEKAITAEEKTNDTVSASKGVFPLGHLGIVNVSPTWLQLGAFKEGDSVSGTKLPTPLAPLVSPTGVGDLIVVRDHIVRYEKAEIGNIQNVLQSEHFVRETKRLDRTELTTVTTSSTETEEQRDSQMTERFALNRVASNVIKEDSANKAGISISAKYGPTVDVKSNASWAENKSRESATKIASQYSKDVTSRASSKVIVKTFKSTTSTTIAQFEENVKHEFENNKTGSKNIAGIYQWVNKVTPYTLYPYYWARRSTWAARATFSSADPVFADFVKAGAAKVHFAAKPGFGKDVLYFMETGRLWQAGPVSRVSFHQYASLAKEVEEAEKNVGTEKVQGEPWETVVPTSLVRLRMNSKLPIWENTGKNGWKESAATSDDAQS</sequence>
<gene>
    <name evidence="1" type="ORF">W97_09259</name>
</gene>
<dbReference type="HOGENOM" id="CLU_447591_0_0_1"/>
<evidence type="ECO:0000313" key="2">
    <source>
        <dbReference type="Proteomes" id="UP000016924"/>
    </source>
</evidence>
<dbReference type="OrthoDB" id="2142040at2759"/>